<evidence type="ECO:0000259" key="3">
    <source>
        <dbReference type="PROSITE" id="PS50887"/>
    </source>
</evidence>
<feature type="transmembrane region" description="Helical" evidence="1">
    <location>
        <begin position="321"/>
        <end position="341"/>
    </location>
</feature>
<dbReference type="PANTHER" id="PTHR46663">
    <property type="entry name" value="DIGUANYLATE CYCLASE DGCT-RELATED"/>
    <property type="match status" value="1"/>
</dbReference>
<dbReference type="InterPro" id="IPR029787">
    <property type="entry name" value="Nucleotide_cyclase"/>
</dbReference>
<dbReference type="PROSITE" id="PS50887">
    <property type="entry name" value="GGDEF"/>
    <property type="match status" value="1"/>
</dbReference>
<dbReference type="InterPro" id="IPR011623">
    <property type="entry name" value="7TMR_DISM_rcpt_extracell_dom1"/>
</dbReference>
<dbReference type="Pfam" id="PF07696">
    <property type="entry name" value="7TMR-DISMED2"/>
    <property type="match status" value="1"/>
</dbReference>
<keyword evidence="1" id="KW-0472">Membrane</keyword>
<accession>A0A0K6HTA0</accession>
<dbReference type="Proteomes" id="UP000183649">
    <property type="component" value="Unassembled WGS sequence"/>
</dbReference>
<feature type="transmembrane region" description="Helical" evidence="1">
    <location>
        <begin position="205"/>
        <end position="223"/>
    </location>
</feature>
<evidence type="ECO:0000313" key="4">
    <source>
        <dbReference type="EMBL" id="CUA94013.1"/>
    </source>
</evidence>
<dbReference type="AlphaFoldDB" id="A0A0K6HTA0"/>
<organism evidence="4 5">
    <name type="scientific">Thiomonas bhubaneswarensis</name>
    <dbReference type="NCBI Taxonomy" id="339866"/>
    <lineage>
        <taxon>Bacteria</taxon>
        <taxon>Pseudomonadati</taxon>
        <taxon>Pseudomonadota</taxon>
        <taxon>Betaproteobacteria</taxon>
        <taxon>Burkholderiales</taxon>
        <taxon>Thiomonas</taxon>
    </lineage>
</organism>
<dbReference type="SMART" id="SM00267">
    <property type="entry name" value="GGDEF"/>
    <property type="match status" value="1"/>
</dbReference>
<evidence type="ECO:0000256" key="2">
    <source>
        <dbReference type="SAM" id="SignalP"/>
    </source>
</evidence>
<keyword evidence="5" id="KW-1185">Reference proteome</keyword>
<dbReference type="InterPro" id="IPR011622">
    <property type="entry name" value="7TMR_DISM_rcpt_extracell_dom2"/>
</dbReference>
<dbReference type="Gene3D" id="3.30.70.270">
    <property type="match status" value="1"/>
</dbReference>
<dbReference type="SUPFAM" id="SSF55073">
    <property type="entry name" value="Nucleotide cyclase"/>
    <property type="match status" value="1"/>
</dbReference>
<dbReference type="Gene3D" id="2.60.40.2380">
    <property type="match status" value="1"/>
</dbReference>
<feature type="domain" description="GGDEF" evidence="3">
    <location>
        <begin position="449"/>
        <end position="582"/>
    </location>
</feature>
<reference evidence="5" key="1">
    <citation type="submission" date="2015-08" db="EMBL/GenBank/DDBJ databases">
        <authorList>
            <person name="Varghese N."/>
        </authorList>
    </citation>
    <scope>NUCLEOTIDE SEQUENCE [LARGE SCALE GENOMIC DNA]</scope>
    <source>
        <strain evidence="5">DSM 18181</strain>
    </source>
</reference>
<feature type="transmembrane region" description="Helical" evidence="1">
    <location>
        <begin position="297"/>
        <end position="315"/>
    </location>
</feature>
<feature type="transmembrane region" description="Helical" evidence="1">
    <location>
        <begin position="230"/>
        <end position="249"/>
    </location>
</feature>
<protein>
    <submittedName>
        <fullName evidence="4">Diguanylate cyclase (GGDEF) domain</fullName>
    </submittedName>
</protein>
<name>A0A0K6HTA0_9BURK</name>
<keyword evidence="2" id="KW-0732">Signal</keyword>
<dbReference type="PANTHER" id="PTHR46663:SF2">
    <property type="entry name" value="GGDEF DOMAIN-CONTAINING PROTEIN"/>
    <property type="match status" value="1"/>
</dbReference>
<sequence length="601" mass="66301">MFRLSQRPDRRGTSRAGLLLLGVMLVLLLSACSQAGAVGDDPPVVVLVPTDLGHQDLRPALRVYPESGRRLEPNAVAALPDARFRRVDGGNLGISDDATWVRIRLFRSAQAPSQLVLQLGRPVWREAQAYLLPTDLANADSDRPSGIGQLRVLHSRYTAYAFDLPEGSSTLLMRVAQYGGFTPEFQLWDAAAFRQHTVDDALLQGLFYGMTFALLLFNAFLFLSTRDRAYFAYMLWQTATLFYMLAISGVGQHQLWPGMPIWNGIGLVGGLALMCAGGLYFIRTYLLLPRFAPRTDLVMQVVQWLGITLAVAVLLPHGDWLLIPAQMVAAASLILIAWAALLRWKQHFIPAMILLVSLLPLLFVGFANIGRTLGWLPETFLTSDALQWVLVLLALVLTYGLSVRVAQLRERATRLQDLLLKDPLTGLLNRNGLFDCGQRQLDRTQDSQAFAAVLWIDLDGLKRINDEFGHAAGDALIQATSARLREAFGPDAACARLGGDEFAVVLPNLPSPRLAEELAAHVLELLRAPYALSGREFRASGSIGVALYPGHAQSLEELLRQADVAMYHAKTRGRDTFVVWAPEMEADVQTSLFQFTHPGRS</sequence>
<feature type="chain" id="PRO_5005504779" evidence="2">
    <location>
        <begin position="36"/>
        <end position="601"/>
    </location>
</feature>
<feature type="signal peptide" evidence="2">
    <location>
        <begin position="1"/>
        <end position="35"/>
    </location>
</feature>
<dbReference type="InterPro" id="IPR043128">
    <property type="entry name" value="Rev_trsase/Diguanyl_cyclase"/>
</dbReference>
<dbReference type="InterPro" id="IPR052163">
    <property type="entry name" value="DGC-Regulatory_Protein"/>
</dbReference>
<dbReference type="NCBIfam" id="TIGR00254">
    <property type="entry name" value="GGDEF"/>
    <property type="match status" value="1"/>
</dbReference>
<keyword evidence="1" id="KW-0812">Transmembrane</keyword>
<dbReference type="Pfam" id="PF00990">
    <property type="entry name" value="GGDEF"/>
    <property type="match status" value="1"/>
</dbReference>
<dbReference type="STRING" id="339866.GCA_001418255_00490"/>
<dbReference type="Pfam" id="PF07695">
    <property type="entry name" value="7TMR-DISM_7TM"/>
    <property type="match status" value="1"/>
</dbReference>
<dbReference type="CDD" id="cd01949">
    <property type="entry name" value="GGDEF"/>
    <property type="match status" value="1"/>
</dbReference>
<evidence type="ECO:0000313" key="5">
    <source>
        <dbReference type="Proteomes" id="UP000183649"/>
    </source>
</evidence>
<dbReference type="RefSeq" id="WP_245609918.1">
    <property type="nucleotide sequence ID" value="NZ_CYHF01000001.1"/>
</dbReference>
<gene>
    <name evidence="4" type="ORF">Ga0061069_101493</name>
</gene>
<feature type="transmembrane region" description="Helical" evidence="1">
    <location>
        <begin position="386"/>
        <end position="406"/>
    </location>
</feature>
<dbReference type="InterPro" id="IPR000160">
    <property type="entry name" value="GGDEF_dom"/>
</dbReference>
<proteinExistence type="predicted"/>
<dbReference type="EMBL" id="CYHF01000001">
    <property type="protein sequence ID" value="CUA94013.1"/>
    <property type="molecule type" value="Genomic_DNA"/>
</dbReference>
<keyword evidence="1" id="KW-1133">Transmembrane helix</keyword>
<evidence type="ECO:0000256" key="1">
    <source>
        <dbReference type="SAM" id="Phobius"/>
    </source>
</evidence>
<feature type="transmembrane region" description="Helical" evidence="1">
    <location>
        <begin position="348"/>
        <end position="366"/>
    </location>
</feature>
<dbReference type="PROSITE" id="PS51257">
    <property type="entry name" value="PROKAR_LIPOPROTEIN"/>
    <property type="match status" value="1"/>
</dbReference>
<feature type="transmembrane region" description="Helical" evidence="1">
    <location>
        <begin position="261"/>
        <end position="285"/>
    </location>
</feature>